<keyword evidence="5 6" id="KW-0413">Isomerase</keyword>
<protein>
    <recommendedName>
        <fullName evidence="2">peptidylprolyl isomerase</fullName>
        <ecNumber evidence="2">5.2.1.8</ecNumber>
    </recommendedName>
</protein>
<dbReference type="InterPro" id="IPR050245">
    <property type="entry name" value="PrsA_foldase"/>
</dbReference>
<keyword evidence="3" id="KW-0732">Signal</keyword>
<keyword evidence="4 6" id="KW-0697">Rotamase</keyword>
<sequence>MFPVLEQTATHLSSLNTLTSEEMMQVLAQYQMLPQLLRELVIDSAIAEIRCTEEEEKLAIEQIAQQYQFDSDAKRQNWLQQNGLTSEQLDGIAIRQLKIEKFKKTAWSGDLEAYFHQRKSQLDRVIYSLLRTNDMALAQELYFRISEGEQSFARLAQEYSQGVEVETDGLVGPVELQSIHPVMAKILSSVQPQQLLPPTQIGEWVVLMRLEKLLPAKLDSSMVQRLLNERFNVWLQAQMQEQNGKF</sequence>
<dbReference type="AlphaFoldDB" id="A0A2A2TD36"/>
<dbReference type="EC" id="5.2.1.8" evidence="2"/>
<dbReference type="Proteomes" id="UP000218238">
    <property type="component" value="Unassembled WGS sequence"/>
</dbReference>
<dbReference type="SUPFAM" id="SSF109998">
    <property type="entry name" value="Triger factor/SurA peptide-binding domain-like"/>
    <property type="match status" value="1"/>
</dbReference>
<dbReference type="Gene3D" id="3.10.50.40">
    <property type="match status" value="1"/>
</dbReference>
<dbReference type="PANTHER" id="PTHR47245:SF1">
    <property type="entry name" value="FOLDASE PROTEIN PRSA"/>
    <property type="match status" value="1"/>
</dbReference>
<dbReference type="InterPro" id="IPR027304">
    <property type="entry name" value="Trigger_fact/SurA_dom_sf"/>
</dbReference>
<evidence type="ECO:0000313" key="8">
    <source>
        <dbReference type="EMBL" id="PAX51642.1"/>
    </source>
</evidence>
<dbReference type="GO" id="GO:0003755">
    <property type="term" value="F:peptidyl-prolyl cis-trans isomerase activity"/>
    <property type="evidence" value="ECO:0007669"/>
    <property type="project" value="UniProtKB-KW"/>
</dbReference>
<feature type="domain" description="PpiC" evidence="7">
    <location>
        <begin position="120"/>
        <end position="212"/>
    </location>
</feature>
<accession>A0A2A2TD36</accession>
<dbReference type="RefSeq" id="WP_095724019.1">
    <property type="nucleotide sequence ID" value="NZ_NTFS01000358.1"/>
</dbReference>
<organism evidence="8 9">
    <name type="scientific">Brunnivagina elsteri CCALA 953</name>
    <dbReference type="NCBI Taxonomy" id="987040"/>
    <lineage>
        <taxon>Bacteria</taxon>
        <taxon>Bacillati</taxon>
        <taxon>Cyanobacteriota</taxon>
        <taxon>Cyanophyceae</taxon>
        <taxon>Nostocales</taxon>
        <taxon>Calotrichaceae</taxon>
        <taxon>Brunnivagina</taxon>
    </lineage>
</organism>
<comment type="catalytic activity">
    <reaction evidence="1">
        <text>[protein]-peptidylproline (omega=180) = [protein]-peptidylproline (omega=0)</text>
        <dbReference type="Rhea" id="RHEA:16237"/>
        <dbReference type="Rhea" id="RHEA-COMP:10747"/>
        <dbReference type="Rhea" id="RHEA-COMP:10748"/>
        <dbReference type="ChEBI" id="CHEBI:83833"/>
        <dbReference type="ChEBI" id="CHEBI:83834"/>
        <dbReference type="EC" id="5.2.1.8"/>
    </reaction>
</comment>
<evidence type="ECO:0000256" key="5">
    <source>
        <dbReference type="ARBA" id="ARBA00023235"/>
    </source>
</evidence>
<keyword evidence="9" id="KW-1185">Reference proteome</keyword>
<gene>
    <name evidence="8" type="ORF">CK510_23705</name>
</gene>
<evidence type="ECO:0000256" key="2">
    <source>
        <dbReference type="ARBA" id="ARBA00013194"/>
    </source>
</evidence>
<evidence type="ECO:0000259" key="7">
    <source>
        <dbReference type="PROSITE" id="PS50198"/>
    </source>
</evidence>
<reference evidence="8 9" key="1">
    <citation type="submission" date="2017-08" db="EMBL/GenBank/DDBJ databases">
        <title>Draft genome sequence of filamentous cyanobacterium Calothrix elsteri CCALA 953.</title>
        <authorList>
            <person name="Gagunashvili A.N."/>
            <person name="Elster J."/>
            <person name="Andresson O.S."/>
        </authorList>
    </citation>
    <scope>NUCLEOTIDE SEQUENCE [LARGE SCALE GENOMIC DNA]</scope>
    <source>
        <strain evidence="8 9">CCALA 953</strain>
    </source>
</reference>
<dbReference type="SUPFAM" id="SSF54534">
    <property type="entry name" value="FKBP-like"/>
    <property type="match status" value="1"/>
</dbReference>
<evidence type="ECO:0000256" key="4">
    <source>
        <dbReference type="ARBA" id="ARBA00023110"/>
    </source>
</evidence>
<dbReference type="OrthoDB" id="507969at2"/>
<comment type="caution">
    <text evidence="8">The sequence shown here is derived from an EMBL/GenBank/DDBJ whole genome shotgun (WGS) entry which is preliminary data.</text>
</comment>
<evidence type="ECO:0000313" key="9">
    <source>
        <dbReference type="Proteomes" id="UP000218238"/>
    </source>
</evidence>
<evidence type="ECO:0000256" key="1">
    <source>
        <dbReference type="ARBA" id="ARBA00000971"/>
    </source>
</evidence>
<dbReference type="EMBL" id="NTFS01000358">
    <property type="protein sequence ID" value="PAX51642.1"/>
    <property type="molecule type" value="Genomic_DNA"/>
</dbReference>
<dbReference type="InterPro" id="IPR000297">
    <property type="entry name" value="PPIase_PpiC"/>
</dbReference>
<dbReference type="Pfam" id="PF00639">
    <property type="entry name" value="Rotamase"/>
    <property type="match status" value="1"/>
</dbReference>
<dbReference type="PANTHER" id="PTHR47245">
    <property type="entry name" value="PEPTIDYLPROLYL ISOMERASE"/>
    <property type="match status" value="1"/>
</dbReference>
<evidence type="ECO:0000256" key="3">
    <source>
        <dbReference type="ARBA" id="ARBA00022729"/>
    </source>
</evidence>
<dbReference type="InterPro" id="IPR046357">
    <property type="entry name" value="PPIase_dom_sf"/>
</dbReference>
<dbReference type="PROSITE" id="PS50198">
    <property type="entry name" value="PPIC_PPIASE_2"/>
    <property type="match status" value="1"/>
</dbReference>
<evidence type="ECO:0000256" key="6">
    <source>
        <dbReference type="PROSITE-ProRule" id="PRU00278"/>
    </source>
</evidence>
<name>A0A2A2TD36_9CYAN</name>
<proteinExistence type="predicted"/>